<dbReference type="RefSeq" id="XP_003741967.1">
    <property type="nucleotide sequence ID" value="XM_003741919.2"/>
</dbReference>
<name>A0AAJ6QS16_9ACAR</name>
<dbReference type="PANTHER" id="PTHR46472">
    <property type="entry name" value="NUCLEOREDOXIN"/>
    <property type="match status" value="1"/>
</dbReference>
<dbReference type="GO" id="GO:0004791">
    <property type="term" value="F:thioredoxin-disulfide reductase (NADPH) activity"/>
    <property type="evidence" value="ECO:0007669"/>
    <property type="project" value="TreeGrafter"/>
</dbReference>
<accession>A0AAJ6QS16</accession>
<dbReference type="Pfam" id="PF13905">
    <property type="entry name" value="Thioredoxin_8"/>
    <property type="match status" value="1"/>
</dbReference>
<gene>
    <name evidence="3" type="primary">LOC100903935</name>
</gene>
<dbReference type="AlphaFoldDB" id="A0AAJ6QS16"/>
<evidence type="ECO:0000313" key="2">
    <source>
        <dbReference type="Proteomes" id="UP000694867"/>
    </source>
</evidence>
<dbReference type="InterPro" id="IPR036249">
    <property type="entry name" value="Thioredoxin-like_sf"/>
</dbReference>
<dbReference type="InterPro" id="IPR012336">
    <property type="entry name" value="Thioredoxin-like_fold"/>
</dbReference>
<dbReference type="GO" id="GO:0005634">
    <property type="term" value="C:nucleus"/>
    <property type="evidence" value="ECO:0007669"/>
    <property type="project" value="TreeGrafter"/>
</dbReference>
<dbReference type="GO" id="GO:0030178">
    <property type="term" value="P:negative regulation of Wnt signaling pathway"/>
    <property type="evidence" value="ECO:0007669"/>
    <property type="project" value="TreeGrafter"/>
</dbReference>
<proteinExistence type="predicted"/>
<dbReference type="GeneID" id="100903935"/>
<protein>
    <submittedName>
        <fullName evidence="3">Nucleoredoxin-like protein 2</fullName>
    </submittedName>
</protein>
<organism evidence="2 3">
    <name type="scientific">Galendromus occidentalis</name>
    <name type="common">western predatory mite</name>
    <dbReference type="NCBI Taxonomy" id="34638"/>
    <lineage>
        <taxon>Eukaryota</taxon>
        <taxon>Metazoa</taxon>
        <taxon>Ecdysozoa</taxon>
        <taxon>Arthropoda</taxon>
        <taxon>Chelicerata</taxon>
        <taxon>Arachnida</taxon>
        <taxon>Acari</taxon>
        <taxon>Parasitiformes</taxon>
        <taxon>Mesostigmata</taxon>
        <taxon>Gamasina</taxon>
        <taxon>Phytoseioidea</taxon>
        <taxon>Phytoseiidae</taxon>
        <taxon>Typhlodrominae</taxon>
        <taxon>Galendromus</taxon>
    </lineage>
</organism>
<sequence>MPGRLCACYKCIVSGRSWNLSVADFLTDRSLLAPDGEETEFEKLLQRSDTLVALLFSSSRSCICESFCEQLFKTQDSLLRTGHHLHVIYVSSDRSSREMLQFIRKYPNWFSLRFSDQAIRELQSFLEVHTVPSLVILSSTGIVSRTGTKDISRLGTRAWDKWVSRS</sequence>
<feature type="domain" description="Thioredoxin-like fold" evidence="1">
    <location>
        <begin position="50"/>
        <end position="142"/>
    </location>
</feature>
<evidence type="ECO:0000313" key="3">
    <source>
        <dbReference type="RefSeq" id="XP_003741967.1"/>
    </source>
</evidence>
<dbReference type="Gene3D" id="3.40.30.10">
    <property type="entry name" value="Glutaredoxin"/>
    <property type="match status" value="1"/>
</dbReference>
<dbReference type="SUPFAM" id="SSF52833">
    <property type="entry name" value="Thioredoxin-like"/>
    <property type="match status" value="1"/>
</dbReference>
<dbReference type="Proteomes" id="UP000694867">
    <property type="component" value="Unplaced"/>
</dbReference>
<evidence type="ECO:0000259" key="1">
    <source>
        <dbReference type="Pfam" id="PF13905"/>
    </source>
</evidence>
<reference evidence="3" key="1">
    <citation type="submission" date="2025-08" db="UniProtKB">
        <authorList>
            <consortium name="RefSeq"/>
        </authorList>
    </citation>
    <scope>IDENTIFICATION</scope>
</reference>
<keyword evidence="2" id="KW-1185">Reference proteome</keyword>
<dbReference type="PANTHER" id="PTHR46472:SF1">
    <property type="entry name" value="NUCLEOREDOXIN"/>
    <property type="match status" value="1"/>
</dbReference>
<dbReference type="KEGG" id="goe:100903935"/>
<dbReference type="GO" id="GO:0031397">
    <property type="term" value="P:negative regulation of protein ubiquitination"/>
    <property type="evidence" value="ECO:0007669"/>
    <property type="project" value="TreeGrafter"/>
</dbReference>